<dbReference type="CDD" id="cd00616">
    <property type="entry name" value="AHBA_syn"/>
    <property type="match status" value="1"/>
</dbReference>
<protein>
    <submittedName>
        <fullName evidence="2">Aminotransferase class I/II-fold pyridoxal phosphate-dependent enzyme</fullName>
    </submittedName>
</protein>
<proteinExistence type="inferred from homology"/>
<organism evidence="2 3">
    <name type="scientific">Mammaliicoccus lentus</name>
    <name type="common">Staphylococcus lentus</name>
    <dbReference type="NCBI Taxonomy" id="42858"/>
    <lineage>
        <taxon>Bacteria</taxon>
        <taxon>Bacillati</taxon>
        <taxon>Bacillota</taxon>
        <taxon>Bacilli</taxon>
        <taxon>Bacillales</taxon>
        <taxon>Staphylococcaceae</taxon>
        <taxon>Mammaliicoccus</taxon>
    </lineage>
</organism>
<comment type="caution">
    <text evidence="2">The sequence shown here is derived from an EMBL/GenBank/DDBJ whole genome shotgun (WGS) entry which is preliminary data.</text>
</comment>
<dbReference type="PANTHER" id="PTHR30244">
    <property type="entry name" value="TRANSAMINASE"/>
    <property type="match status" value="1"/>
</dbReference>
<gene>
    <name evidence="2" type="ORF">KQ656_09075</name>
</gene>
<name>A0ABS6GXF9_MAMLE</name>
<keyword evidence="2" id="KW-0032">Aminotransferase</keyword>
<dbReference type="PIRSF" id="PIRSF000390">
    <property type="entry name" value="PLP_StrS"/>
    <property type="match status" value="1"/>
</dbReference>
<dbReference type="InterPro" id="IPR000653">
    <property type="entry name" value="DegT/StrS_aminotransferase"/>
</dbReference>
<evidence type="ECO:0000313" key="3">
    <source>
        <dbReference type="Proteomes" id="UP000770161"/>
    </source>
</evidence>
<dbReference type="PANTHER" id="PTHR30244:SF34">
    <property type="entry name" value="DTDP-4-AMINO-4,6-DIDEOXYGALACTOSE TRANSAMINASE"/>
    <property type="match status" value="1"/>
</dbReference>
<dbReference type="Proteomes" id="UP000770161">
    <property type="component" value="Unassembled WGS sequence"/>
</dbReference>
<comment type="similarity">
    <text evidence="1">Belongs to the DegT/DnrJ/EryC1 family.</text>
</comment>
<keyword evidence="3" id="KW-1185">Reference proteome</keyword>
<keyword evidence="1" id="KW-0663">Pyridoxal phosphate</keyword>
<keyword evidence="2" id="KW-0808">Transferase</keyword>
<sequence length="380" mass="42695">MNQTIYLSSPHMGGNEQKYIDSAFKQNWIAPLGENVTEFENTVKNYVQVEHALAVGSGTFALHLALIECGVSEGDIVLCSSLTFCATSNPILYQKATPVFIDSEMDTWNMSPHALRKALEKYTEVGKRPKAVIVVNLYGQSAKMDEIQALCEEYNVKLIEDAAESLGSEYKGKKSGSFGDYAIFSFNGNKIITTSGGGMLVSSNGESIEHALYLATQARDKAIHYQHSELGYNYRLSNISAGIGRGQMEVLEERVNQRRAIFDTYYVVLNEIEGFQFQPELENSKSNRWLTALTIDSEKTGFTAKTLIEYLHQHNIEARPVWKPMHLQPLYDGYDYLFEKEDNAKKLFETGVCLPSGSNMTEEQLSIVIEHINKLAKQYN</sequence>
<accession>A0ABS6GXF9</accession>
<dbReference type="RefSeq" id="WP_216683700.1">
    <property type="nucleotide sequence ID" value="NZ_JAHLZN010000016.1"/>
</dbReference>
<dbReference type="EMBL" id="JAHLZN010000016">
    <property type="protein sequence ID" value="MBU6114109.1"/>
    <property type="molecule type" value="Genomic_DNA"/>
</dbReference>
<dbReference type="Pfam" id="PF01041">
    <property type="entry name" value="DegT_DnrJ_EryC1"/>
    <property type="match status" value="1"/>
</dbReference>
<reference evidence="2 3" key="1">
    <citation type="submission" date="2021-06" db="EMBL/GenBank/DDBJ databases">
        <title>Staphylococcus lentus K169 genome sequencing.</title>
        <authorList>
            <person name="Sundareshan S."/>
            <person name="Akhila D.S."/>
            <person name="Prachi D."/>
            <person name="Sivakumar R."/>
            <person name="Rajendhran J."/>
            <person name="Isloor S."/>
            <person name="Hegde N.R."/>
        </authorList>
    </citation>
    <scope>NUCLEOTIDE SEQUENCE [LARGE SCALE GENOMIC DNA]</scope>
    <source>
        <strain evidence="2 3">K169</strain>
    </source>
</reference>
<evidence type="ECO:0000313" key="2">
    <source>
        <dbReference type="EMBL" id="MBU6114109.1"/>
    </source>
</evidence>
<evidence type="ECO:0000256" key="1">
    <source>
        <dbReference type="RuleBase" id="RU004508"/>
    </source>
</evidence>
<dbReference type="GO" id="GO:0008483">
    <property type="term" value="F:transaminase activity"/>
    <property type="evidence" value="ECO:0007669"/>
    <property type="project" value="UniProtKB-KW"/>
</dbReference>